<dbReference type="PANTHER" id="PTHR36681">
    <property type="entry name" value="NUCLEAR GTPASE, GERMINAL CENTER-ASSOCIATED, TANDEM DUPLICATE 3"/>
    <property type="match status" value="1"/>
</dbReference>
<feature type="compositionally biased region" description="Polar residues" evidence="2">
    <location>
        <begin position="108"/>
        <end position="143"/>
    </location>
</feature>
<dbReference type="Proteomes" id="UP000799537">
    <property type="component" value="Unassembled WGS sequence"/>
</dbReference>
<evidence type="ECO:0000313" key="5">
    <source>
        <dbReference type="Proteomes" id="UP000799537"/>
    </source>
</evidence>
<sequence length="1091" mass="122743">MAIYIFELLVSNLSSFIHIQLQLQLQLHSPRVMDDTQPPSSVMDHPQAPTAFIGSPQTPLPVVDTPEPTMVSQKRDRSPSPLFVQQDEGTPSPPEREFKRIKLEVRASTPTPTDEVNASQTSGSISSLSPTDQSDWMRNGTSSPSAFSDITAASAGETVTEVTSVKPFLSPLLVVPTQTNQLALQYKDIPLPANCPRLAAYHPLCEKTETDITRLCDDFISAYDQHKTAGFESAELESISRQFSTYRSVSKHYPPIKPVALAGPMGAGKSRTINSILDQPGLALDSDASDRGTNVVHEYLGPRPRQKAKYLVNVVYYSASQLNSRIANIVRSIYQYLSLENGSGDADVEDEDDLRSKFNSSLNFFRTILCDYEEFDSRETATAFFEEHFNEKTSEDELTEMLENLFYDFKASRKLVNDMESYIASDEAELSRIFAQVSKPQDMELQHPHPWPIIEKIQVRVRDNDLLKKGALVADTPGVADSDELVVNNTTMYLQNVGIVLIVSPILRTQRLNDLNDILRQCLVLGKAERTYLVMTKIDQKDPLKPHEIASLQPQFRQAFEAAEAQLVKLTQEIKDLNVKKDILLSQLSDSTKVIEFQQTHARLGLLPSLIKEQEAKKFQVAVEARNYDTELLLKNKFRELSKSGRAPDLKTIFVSNEEYQLVAQGMPSRLDPATTGIPGLQHILCEVPACDKFGTLQSIVEDHVAVSFRGAVLSLTKTKLERKEQVQNRLLCVLKQSTTVADSLKKSVERVFDQVLANAFDKREQSWQDKAQRLIKDWETFNSGNFTAFCRRSGAWKPKRKGQKERNKKSQMIFWNAMIQDIFSSDISKDLEEFWQGFDAAEICAQSNIRDWLDRLEDTLKACPEFQGASDTAMFYEMLHHVRDQAQKAVRQILRSLRRETTSVFHQVTMRDKAQENYVDKAMQPTYNAGAKIETKQFATTTGKKVSPGALAHDARVNLIRRKLMGTGSSPLPDGSDDTAENSQNDVVRRGAQLSVFQSVFEQLQDEFISKLDAAVSETSDKLKTTCDDIVTDFNRRYSVEEEQDTNDPQAKQQLLDAAHGALASIKGPIKLQLDEAKRWEKEGDIVVQT</sequence>
<dbReference type="AlphaFoldDB" id="A0A6A6CG75"/>
<evidence type="ECO:0000256" key="1">
    <source>
        <dbReference type="SAM" id="Coils"/>
    </source>
</evidence>
<evidence type="ECO:0000256" key="2">
    <source>
        <dbReference type="SAM" id="MobiDB-lite"/>
    </source>
</evidence>
<organism evidence="4 5">
    <name type="scientific">Zasmidium cellare ATCC 36951</name>
    <dbReference type="NCBI Taxonomy" id="1080233"/>
    <lineage>
        <taxon>Eukaryota</taxon>
        <taxon>Fungi</taxon>
        <taxon>Dikarya</taxon>
        <taxon>Ascomycota</taxon>
        <taxon>Pezizomycotina</taxon>
        <taxon>Dothideomycetes</taxon>
        <taxon>Dothideomycetidae</taxon>
        <taxon>Mycosphaerellales</taxon>
        <taxon>Mycosphaerellaceae</taxon>
        <taxon>Zasmidium</taxon>
    </lineage>
</organism>
<dbReference type="EMBL" id="ML993601">
    <property type="protein sequence ID" value="KAF2165168.1"/>
    <property type="molecule type" value="Genomic_DNA"/>
</dbReference>
<dbReference type="PANTHER" id="PTHR36681:SF3">
    <property type="entry name" value="NUCLEAR GTPASE, GERMINAL CENTER-ASSOCIATED, TANDEM DUPLICATE 3"/>
    <property type="match status" value="1"/>
</dbReference>
<evidence type="ECO:0000259" key="3">
    <source>
        <dbReference type="Pfam" id="PF24564"/>
    </source>
</evidence>
<dbReference type="SUPFAM" id="SSF52540">
    <property type="entry name" value="P-loop containing nucleoside triphosphate hydrolases"/>
    <property type="match status" value="1"/>
</dbReference>
<proteinExistence type="predicted"/>
<feature type="coiled-coil region" evidence="1">
    <location>
        <begin position="560"/>
        <end position="587"/>
    </location>
</feature>
<dbReference type="Gene3D" id="3.40.50.300">
    <property type="entry name" value="P-loop containing nucleotide triphosphate hydrolases"/>
    <property type="match status" value="1"/>
</dbReference>
<dbReference type="Pfam" id="PF24564">
    <property type="entry name" value="DUF7605"/>
    <property type="match status" value="1"/>
</dbReference>
<reference evidence="4" key="1">
    <citation type="journal article" date="2020" name="Stud. Mycol.">
        <title>101 Dothideomycetes genomes: a test case for predicting lifestyles and emergence of pathogens.</title>
        <authorList>
            <person name="Haridas S."/>
            <person name="Albert R."/>
            <person name="Binder M."/>
            <person name="Bloem J."/>
            <person name="Labutti K."/>
            <person name="Salamov A."/>
            <person name="Andreopoulos B."/>
            <person name="Baker S."/>
            <person name="Barry K."/>
            <person name="Bills G."/>
            <person name="Bluhm B."/>
            <person name="Cannon C."/>
            <person name="Castanera R."/>
            <person name="Culley D."/>
            <person name="Daum C."/>
            <person name="Ezra D."/>
            <person name="Gonzalez J."/>
            <person name="Henrissat B."/>
            <person name="Kuo A."/>
            <person name="Liang C."/>
            <person name="Lipzen A."/>
            <person name="Lutzoni F."/>
            <person name="Magnuson J."/>
            <person name="Mondo S."/>
            <person name="Nolan M."/>
            <person name="Ohm R."/>
            <person name="Pangilinan J."/>
            <person name="Park H.-J."/>
            <person name="Ramirez L."/>
            <person name="Alfaro M."/>
            <person name="Sun H."/>
            <person name="Tritt A."/>
            <person name="Yoshinaga Y."/>
            <person name="Zwiers L.-H."/>
            <person name="Turgeon B."/>
            <person name="Goodwin S."/>
            <person name="Spatafora J."/>
            <person name="Crous P."/>
            <person name="Grigoriev I."/>
        </authorList>
    </citation>
    <scope>NUCLEOTIDE SEQUENCE</scope>
    <source>
        <strain evidence="4">ATCC 36951</strain>
    </source>
</reference>
<dbReference type="InterPro" id="IPR056024">
    <property type="entry name" value="DUF7605"/>
</dbReference>
<dbReference type="InterPro" id="IPR027417">
    <property type="entry name" value="P-loop_NTPase"/>
</dbReference>
<keyword evidence="1" id="KW-0175">Coiled coil</keyword>
<dbReference type="OrthoDB" id="5427350at2759"/>
<evidence type="ECO:0000313" key="4">
    <source>
        <dbReference type="EMBL" id="KAF2165168.1"/>
    </source>
</evidence>
<dbReference type="RefSeq" id="XP_033666057.1">
    <property type="nucleotide sequence ID" value="XM_033807289.1"/>
</dbReference>
<gene>
    <name evidence="4" type="ORF">M409DRAFT_24554</name>
</gene>
<keyword evidence="5" id="KW-1185">Reference proteome</keyword>
<feature type="compositionally biased region" description="Basic and acidic residues" evidence="2">
    <location>
        <begin position="94"/>
        <end position="105"/>
    </location>
</feature>
<protein>
    <recommendedName>
        <fullName evidence="3">DUF7605 domain-containing protein</fullName>
    </recommendedName>
</protein>
<dbReference type="GeneID" id="54560561"/>
<accession>A0A6A6CG75</accession>
<feature type="domain" description="DUF7605" evidence="3">
    <location>
        <begin position="764"/>
        <end position="932"/>
    </location>
</feature>
<name>A0A6A6CG75_ZASCE</name>
<feature type="region of interest" description="Disordered" evidence="2">
    <location>
        <begin position="34"/>
        <end position="143"/>
    </location>
</feature>